<feature type="transmembrane region" description="Helical" evidence="14">
    <location>
        <begin position="76"/>
        <end position="99"/>
    </location>
</feature>
<evidence type="ECO:0000256" key="8">
    <source>
        <dbReference type="ARBA" id="ARBA00023065"/>
    </source>
</evidence>
<reference evidence="17" key="1">
    <citation type="submission" date="2020-10" db="EMBL/GenBank/DDBJ databases">
        <title>Chromosome-scale genome assembly of the Allis shad, Alosa alosa.</title>
        <authorList>
            <person name="Margot Z."/>
            <person name="Christophe K."/>
            <person name="Cabau C."/>
            <person name="Louis A."/>
            <person name="Berthelot C."/>
            <person name="Parey E."/>
            <person name="Roest Crollius H."/>
            <person name="Montfort J."/>
            <person name="Robinson-Rechavi M."/>
            <person name="Bucao C."/>
            <person name="Bouchez O."/>
            <person name="Gislard M."/>
            <person name="Lluch J."/>
            <person name="Milhes M."/>
            <person name="Lampietro C."/>
            <person name="Lopez Roques C."/>
            <person name="Donnadieu C."/>
            <person name="Braasch I."/>
            <person name="Desvignes T."/>
            <person name="Postlethwait J."/>
            <person name="Bobe J."/>
            <person name="Guiguen Y."/>
        </authorList>
    </citation>
    <scope>NUCLEOTIDE SEQUENCE</scope>
    <source>
        <strain evidence="17">M-15738</strain>
        <tissue evidence="17">Blood</tissue>
    </source>
</reference>
<evidence type="ECO:0000256" key="13">
    <source>
        <dbReference type="RuleBase" id="RU003822"/>
    </source>
</evidence>
<feature type="domain" description="Potassium channel inwardly rectifying transmembrane" evidence="15">
    <location>
        <begin position="42"/>
        <end position="176"/>
    </location>
</feature>
<dbReference type="GO" id="GO:0005242">
    <property type="term" value="F:inward rectifier potassium channel activity"/>
    <property type="evidence" value="ECO:0007669"/>
    <property type="project" value="InterPro"/>
</dbReference>
<dbReference type="SUPFAM" id="SSF81296">
    <property type="entry name" value="E set domains"/>
    <property type="match status" value="1"/>
</dbReference>
<comment type="similarity">
    <text evidence="13">Belongs to the inward rectifier-type potassium channel (TC 1.A.2.1) family.</text>
</comment>
<dbReference type="Gene3D" id="2.60.40.1400">
    <property type="entry name" value="G protein-activated inward rectifier potassium channel 1"/>
    <property type="match status" value="1"/>
</dbReference>
<dbReference type="AlphaFoldDB" id="A0AAV6GZH2"/>
<evidence type="ECO:0000256" key="9">
    <source>
        <dbReference type="ARBA" id="ARBA00023136"/>
    </source>
</evidence>
<dbReference type="Pfam" id="PF17655">
    <property type="entry name" value="IRK_C"/>
    <property type="match status" value="1"/>
</dbReference>
<dbReference type="GO" id="GO:0034702">
    <property type="term" value="C:monoatomic ion channel complex"/>
    <property type="evidence" value="ECO:0007669"/>
    <property type="project" value="UniProtKB-KW"/>
</dbReference>
<dbReference type="Proteomes" id="UP000823561">
    <property type="component" value="Chromosome 6"/>
</dbReference>
<dbReference type="GO" id="GO:1990573">
    <property type="term" value="P:potassium ion import across plasma membrane"/>
    <property type="evidence" value="ECO:0007669"/>
    <property type="project" value="TreeGrafter"/>
</dbReference>
<comment type="caution">
    <text evidence="17">The sequence shown here is derived from an EMBL/GenBank/DDBJ whole genome shotgun (WGS) entry which is preliminary data.</text>
</comment>
<evidence type="ECO:0000313" key="17">
    <source>
        <dbReference type="EMBL" id="KAG5279789.1"/>
    </source>
</evidence>
<feature type="domain" description="Inward rectifier potassium channel C-terminal" evidence="16">
    <location>
        <begin position="186"/>
        <end position="351"/>
    </location>
</feature>
<dbReference type="Gene3D" id="1.10.287.70">
    <property type="match status" value="1"/>
</dbReference>
<dbReference type="PANTHER" id="PTHR11767">
    <property type="entry name" value="INWARD RECTIFIER POTASSIUM CHANNEL"/>
    <property type="match status" value="1"/>
</dbReference>
<comment type="subcellular location">
    <subcellularLocation>
        <location evidence="1 13">Membrane</location>
        <topology evidence="1 13">Multi-pass membrane protein</topology>
    </subcellularLocation>
</comment>
<dbReference type="InterPro" id="IPR014756">
    <property type="entry name" value="Ig_E-set"/>
</dbReference>
<evidence type="ECO:0000256" key="14">
    <source>
        <dbReference type="SAM" id="Phobius"/>
    </source>
</evidence>
<dbReference type="PANTHER" id="PTHR11767:SF24">
    <property type="entry name" value="INWARD RECTIFIER POTASSIUM CHANNEL 16"/>
    <property type="match status" value="1"/>
</dbReference>
<dbReference type="SUPFAM" id="SSF81324">
    <property type="entry name" value="Voltage-gated potassium channels"/>
    <property type="match status" value="1"/>
</dbReference>
<evidence type="ECO:0008006" key="19">
    <source>
        <dbReference type="Google" id="ProtNLM"/>
    </source>
</evidence>
<keyword evidence="3 13" id="KW-0633">Potassium transport</keyword>
<evidence type="ECO:0000256" key="7">
    <source>
        <dbReference type="ARBA" id="ARBA00022989"/>
    </source>
</evidence>
<accession>A0AAV6GZH2</accession>
<evidence type="ECO:0000256" key="2">
    <source>
        <dbReference type="ARBA" id="ARBA00022448"/>
    </source>
</evidence>
<feature type="site" description="Role in the control of polyamine-mediated channel gating and in the blocking by intracellular magnesium" evidence="12">
    <location>
        <position position="164"/>
    </location>
</feature>
<evidence type="ECO:0000256" key="10">
    <source>
        <dbReference type="ARBA" id="ARBA00023303"/>
    </source>
</evidence>
<evidence type="ECO:0000256" key="6">
    <source>
        <dbReference type="ARBA" id="ARBA00022958"/>
    </source>
</evidence>
<keyword evidence="10 13" id="KW-0407">Ion channel</keyword>
<dbReference type="InterPro" id="IPR040445">
    <property type="entry name" value="Kir_TM"/>
</dbReference>
<name>A0AAV6GZH2_9TELE</name>
<keyword evidence="6 13" id="KW-0630">Potassium</keyword>
<evidence type="ECO:0000256" key="4">
    <source>
        <dbReference type="ARBA" id="ARBA00022692"/>
    </source>
</evidence>
<keyword evidence="2 13" id="KW-0813">Transport</keyword>
<keyword evidence="7 14" id="KW-1133">Transmembrane helix</keyword>
<evidence type="ECO:0000256" key="1">
    <source>
        <dbReference type="ARBA" id="ARBA00004141"/>
    </source>
</evidence>
<keyword evidence="4 13" id="KW-0812">Transmembrane</keyword>
<keyword evidence="5 13" id="KW-0851">Voltage-gated channel</keyword>
<evidence type="ECO:0000256" key="12">
    <source>
        <dbReference type="PIRSR" id="PIRSR005465-1"/>
    </source>
</evidence>
<dbReference type="Pfam" id="PF01007">
    <property type="entry name" value="IRK"/>
    <property type="match status" value="1"/>
</dbReference>
<dbReference type="PRINTS" id="PR01320">
    <property type="entry name" value="KIRCHANNEL"/>
</dbReference>
<comment type="catalytic activity">
    <reaction evidence="11">
        <text>K(+)(in) = K(+)(out)</text>
        <dbReference type="Rhea" id="RHEA:29463"/>
        <dbReference type="ChEBI" id="CHEBI:29103"/>
    </reaction>
</comment>
<evidence type="ECO:0000256" key="3">
    <source>
        <dbReference type="ARBA" id="ARBA00022538"/>
    </source>
</evidence>
<dbReference type="GO" id="GO:0034765">
    <property type="term" value="P:regulation of monoatomic ion transmembrane transport"/>
    <property type="evidence" value="ECO:0007669"/>
    <property type="project" value="TreeGrafter"/>
</dbReference>
<dbReference type="InterPro" id="IPR041647">
    <property type="entry name" value="IRK_C"/>
</dbReference>
<evidence type="ECO:0000256" key="11">
    <source>
        <dbReference type="ARBA" id="ARBA00034430"/>
    </source>
</evidence>
<dbReference type="InterPro" id="IPR013518">
    <property type="entry name" value="K_chnl_inward-rec_Kir_cyto"/>
</dbReference>
<organism evidence="17 18">
    <name type="scientific">Alosa alosa</name>
    <name type="common">allis shad</name>
    <dbReference type="NCBI Taxonomy" id="278164"/>
    <lineage>
        <taxon>Eukaryota</taxon>
        <taxon>Metazoa</taxon>
        <taxon>Chordata</taxon>
        <taxon>Craniata</taxon>
        <taxon>Vertebrata</taxon>
        <taxon>Euteleostomi</taxon>
        <taxon>Actinopterygii</taxon>
        <taxon>Neopterygii</taxon>
        <taxon>Teleostei</taxon>
        <taxon>Clupei</taxon>
        <taxon>Clupeiformes</taxon>
        <taxon>Clupeoidei</taxon>
        <taxon>Clupeidae</taxon>
        <taxon>Alosa</taxon>
    </lineage>
</organism>
<evidence type="ECO:0000313" key="18">
    <source>
        <dbReference type="Proteomes" id="UP000823561"/>
    </source>
</evidence>
<dbReference type="GO" id="GO:0007399">
    <property type="term" value="P:nervous system development"/>
    <property type="evidence" value="ECO:0007669"/>
    <property type="project" value="UniProtKB-ARBA"/>
</dbReference>
<dbReference type="InterPro" id="IPR016449">
    <property type="entry name" value="K_chnl_inward-rec_Kir"/>
</dbReference>
<keyword evidence="8 13" id="KW-0406">Ion transport</keyword>
<gene>
    <name evidence="17" type="ORF">AALO_G00081610</name>
</gene>
<evidence type="ECO:0000259" key="16">
    <source>
        <dbReference type="Pfam" id="PF17655"/>
    </source>
</evidence>
<keyword evidence="9 14" id="KW-0472">Membrane</keyword>
<evidence type="ECO:0000256" key="5">
    <source>
        <dbReference type="ARBA" id="ARBA00022882"/>
    </source>
</evidence>
<evidence type="ECO:0000259" key="15">
    <source>
        <dbReference type="Pfam" id="PF01007"/>
    </source>
</evidence>
<dbReference type="GO" id="GO:0005886">
    <property type="term" value="C:plasma membrane"/>
    <property type="evidence" value="ECO:0007669"/>
    <property type="project" value="TreeGrafter"/>
</dbReference>
<proteinExistence type="inferred from homology"/>
<protein>
    <recommendedName>
        <fullName evidence="19">Inward rectifier potassium channel 16</fullName>
    </recommendedName>
</protein>
<dbReference type="EMBL" id="JADWDJ010000006">
    <property type="protein sequence ID" value="KAG5279789.1"/>
    <property type="molecule type" value="Genomic_DNA"/>
</dbReference>
<dbReference type="PIRSF" id="PIRSF005465">
    <property type="entry name" value="GIRK_kir"/>
    <property type="match status" value="1"/>
</dbReference>
<sequence>MVLTCAIEMSPERDSIINTQETFVPRARASKGKAAREHRYMLKDGHCNVVFQQTSGEWGHYVVDIYTTLVESRWRVMFLVFSLAYIVSWLTFGLLYWLIAHVHGDLGLPNEAPCMAHVHGFTGAFLFSMETQATIGYGFRGILENCMVAIVVVTVQDVLSCFIDTAIIGVVIAKMACARKRARTVGFSKCAVVSLQNGALCLQWRVGDFRGNHILEGEVQGQLVRHRWLLTGEVSLSHQDLKLQCRSIALAMPMTVVHEIDRDSPLYGLSPRALAEEEEDFELVVSFTYTDDSAGMLRQTRASYTPADIRWGQSFQDMLRLGKKHYHTDFALFHQTTWVPVPMMSAQERDRARGLADSGESVGPAVCRKVKTSQRERSDPVILEEAWF</sequence>
<feature type="transmembrane region" description="Helical" evidence="14">
    <location>
        <begin position="147"/>
        <end position="173"/>
    </location>
</feature>
<keyword evidence="18" id="KW-1185">Reference proteome</keyword>